<dbReference type="EMBL" id="JAFHDT010000002">
    <property type="protein sequence ID" value="KAI7812624.1"/>
    <property type="molecule type" value="Genomic_DNA"/>
</dbReference>
<keyword evidence="1" id="KW-0812">Transmembrane</keyword>
<dbReference type="Proteomes" id="UP001059041">
    <property type="component" value="Linkage Group LG2"/>
</dbReference>
<evidence type="ECO:0000256" key="1">
    <source>
        <dbReference type="SAM" id="Phobius"/>
    </source>
</evidence>
<keyword evidence="3" id="KW-1185">Reference proteome</keyword>
<sequence length="85" mass="9136">MTPSFVLVLVITGGVISGTGLLASWVIRFANIKFFLNSSTVISDAPQTEMIILAGTLTVAEGLTKHHLLSLLLTSLGKQQLRQQQ</sequence>
<keyword evidence="1" id="KW-0472">Membrane</keyword>
<gene>
    <name evidence="2" type="ORF">IRJ41_005845</name>
</gene>
<organism evidence="2 3">
    <name type="scientific">Triplophysa rosa</name>
    <name type="common">Cave loach</name>
    <dbReference type="NCBI Taxonomy" id="992332"/>
    <lineage>
        <taxon>Eukaryota</taxon>
        <taxon>Metazoa</taxon>
        <taxon>Chordata</taxon>
        <taxon>Craniata</taxon>
        <taxon>Vertebrata</taxon>
        <taxon>Euteleostomi</taxon>
        <taxon>Actinopterygii</taxon>
        <taxon>Neopterygii</taxon>
        <taxon>Teleostei</taxon>
        <taxon>Ostariophysi</taxon>
        <taxon>Cypriniformes</taxon>
        <taxon>Nemacheilidae</taxon>
        <taxon>Triplophysa</taxon>
    </lineage>
</organism>
<evidence type="ECO:0000313" key="2">
    <source>
        <dbReference type="EMBL" id="KAI7812624.1"/>
    </source>
</evidence>
<name>A0A9W8CAR4_TRIRA</name>
<evidence type="ECO:0000313" key="3">
    <source>
        <dbReference type="Proteomes" id="UP001059041"/>
    </source>
</evidence>
<comment type="caution">
    <text evidence="2">The sequence shown here is derived from an EMBL/GenBank/DDBJ whole genome shotgun (WGS) entry which is preliminary data.</text>
</comment>
<proteinExistence type="predicted"/>
<dbReference type="AlphaFoldDB" id="A0A9W8CAR4"/>
<reference evidence="2" key="1">
    <citation type="submission" date="2021-02" db="EMBL/GenBank/DDBJ databases">
        <title>Comparative genomics reveals that relaxation of natural selection precedes convergent phenotypic evolution of cavefish.</title>
        <authorList>
            <person name="Peng Z."/>
        </authorList>
    </citation>
    <scope>NUCLEOTIDE SEQUENCE</scope>
    <source>
        <tissue evidence="2">Muscle</tissue>
    </source>
</reference>
<accession>A0A9W8CAR4</accession>
<protein>
    <submittedName>
        <fullName evidence="2">Uncharacterized protein</fullName>
    </submittedName>
</protein>
<feature type="transmembrane region" description="Helical" evidence="1">
    <location>
        <begin position="6"/>
        <end position="27"/>
    </location>
</feature>
<keyword evidence="1" id="KW-1133">Transmembrane helix</keyword>